<keyword evidence="1" id="KW-1185">Reference proteome</keyword>
<protein>
    <submittedName>
        <fullName evidence="2">Uncharacterized protein</fullName>
    </submittedName>
</protein>
<dbReference type="AlphaFoldDB" id="A0A915I3M3"/>
<accession>A0A915I3M3</accession>
<dbReference type="WBParaSite" id="nRc.2.0.1.t08733-RA">
    <property type="protein sequence ID" value="nRc.2.0.1.t08733-RA"/>
    <property type="gene ID" value="nRc.2.0.1.g08733"/>
</dbReference>
<organism evidence="1 2">
    <name type="scientific">Romanomermis culicivorax</name>
    <name type="common">Nematode worm</name>
    <dbReference type="NCBI Taxonomy" id="13658"/>
    <lineage>
        <taxon>Eukaryota</taxon>
        <taxon>Metazoa</taxon>
        <taxon>Ecdysozoa</taxon>
        <taxon>Nematoda</taxon>
        <taxon>Enoplea</taxon>
        <taxon>Dorylaimia</taxon>
        <taxon>Mermithida</taxon>
        <taxon>Mermithoidea</taxon>
        <taxon>Mermithidae</taxon>
        <taxon>Romanomermis</taxon>
    </lineage>
</organism>
<evidence type="ECO:0000313" key="1">
    <source>
        <dbReference type="Proteomes" id="UP000887565"/>
    </source>
</evidence>
<evidence type="ECO:0000313" key="2">
    <source>
        <dbReference type="WBParaSite" id="nRc.2.0.1.t08733-RA"/>
    </source>
</evidence>
<dbReference type="Proteomes" id="UP000887565">
    <property type="component" value="Unplaced"/>
</dbReference>
<reference evidence="2" key="1">
    <citation type="submission" date="2022-11" db="UniProtKB">
        <authorList>
            <consortium name="WormBaseParasite"/>
        </authorList>
    </citation>
    <scope>IDENTIFICATION</scope>
</reference>
<sequence length="85" mass="9996">MFNLEIDFRSKRISAILWKTTDGNLQPNRTKIFLSFGLSRGVKKYQLIDMIMLKTPKKYFLPHTTQLCEFSKGATGRFEKYSKNK</sequence>
<proteinExistence type="predicted"/>
<name>A0A915I3M3_ROMCU</name>